<organism evidence="1 2">
    <name type="scientific">Lichtheimia corymbifera JMRC:FSU:9682</name>
    <dbReference type="NCBI Taxonomy" id="1263082"/>
    <lineage>
        <taxon>Eukaryota</taxon>
        <taxon>Fungi</taxon>
        <taxon>Fungi incertae sedis</taxon>
        <taxon>Mucoromycota</taxon>
        <taxon>Mucoromycotina</taxon>
        <taxon>Mucoromycetes</taxon>
        <taxon>Mucorales</taxon>
        <taxon>Lichtheimiaceae</taxon>
        <taxon>Lichtheimia</taxon>
    </lineage>
</organism>
<comment type="caution">
    <text evidence="1">The sequence shown here is derived from an EMBL/GenBank/DDBJ whole genome shotgun (WGS) entry which is preliminary data.</text>
</comment>
<proteinExistence type="predicted"/>
<keyword evidence="2" id="KW-1185">Reference proteome</keyword>
<dbReference type="OrthoDB" id="10294203at2759"/>
<evidence type="ECO:0000313" key="1">
    <source>
        <dbReference type="EMBL" id="CDH58462.1"/>
    </source>
</evidence>
<protein>
    <submittedName>
        <fullName evidence="1">Uncharacterized protein</fullName>
    </submittedName>
</protein>
<dbReference type="AlphaFoldDB" id="A0A068S9G5"/>
<accession>A0A068S9G5</accession>
<reference evidence="1" key="1">
    <citation type="submission" date="2013-08" db="EMBL/GenBank/DDBJ databases">
        <title>Gene expansion shapes genome architecture in the human pathogen Lichtheimia corymbifera: an evolutionary genomics analysis in the ancient terrestrial Mucorales (Mucoromycotina).</title>
        <authorList>
            <person name="Schwartze V.U."/>
            <person name="Winter S."/>
            <person name="Shelest E."/>
            <person name="Marcet-Houben M."/>
            <person name="Horn F."/>
            <person name="Wehner S."/>
            <person name="Hoffmann K."/>
            <person name="Riege K."/>
            <person name="Sammeth M."/>
            <person name="Nowrousian M."/>
            <person name="Valiante V."/>
            <person name="Linde J."/>
            <person name="Jacobsen I.D."/>
            <person name="Marz M."/>
            <person name="Brakhage A.A."/>
            <person name="Gabaldon T."/>
            <person name="Bocker S."/>
            <person name="Voigt K."/>
        </authorList>
    </citation>
    <scope>NUCLEOTIDE SEQUENCE [LARGE SCALE GENOMIC DNA]</scope>
    <source>
        <strain evidence="1">FSU 9682</strain>
    </source>
</reference>
<dbReference type="Proteomes" id="UP000027586">
    <property type="component" value="Unassembled WGS sequence"/>
</dbReference>
<gene>
    <name evidence="1" type="ORF">LCOR_09322.1</name>
</gene>
<dbReference type="VEuPathDB" id="FungiDB:LCOR_09322.1"/>
<evidence type="ECO:0000313" key="2">
    <source>
        <dbReference type="Proteomes" id="UP000027586"/>
    </source>
</evidence>
<dbReference type="EMBL" id="CBTN010000057">
    <property type="protein sequence ID" value="CDH58462.1"/>
    <property type="molecule type" value="Genomic_DNA"/>
</dbReference>
<name>A0A068S9G5_9FUNG</name>
<sequence>MTEDQHKQQDPDHVCYDELLDLYHDVLQRYRRSKGFDGSSYAMMHSSEFDEAAKKHNDSKCKKDSPVLNSALKLLADRNTTMRENNMEEVLARARAQLSIDRQQQRENTIQEMYARTYIPQLCTNNRQQPQEHEPDPKLVQHCLVKMKDSDQVLSQFLAYHSGFFGNQRILFYCDADINAKAISGSLSSFDVPNTILLSEISSDERHSRLEAFRPAPCVLVVSGENLSLKELHGIPVAAVFLYYPPRTSHLRKTPGGIFGYQSQIDAVCRFGYPGLCIVIVQDEAVQEALESLASFYYLRYGTKLKQLDPRPDGSLAQTLAKHLL</sequence>